<dbReference type="EMBL" id="MKIO01000038">
    <property type="protein sequence ID" value="OLP53921.1"/>
    <property type="molecule type" value="Genomic_DNA"/>
</dbReference>
<dbReference type="Pfam" id="PF11064">
    <property type="entry name" value="DUF2865"/>
    <property type="match status" value="1"/>
</dbReference>
<gene>
    <name evidence="3" type="ORF">BJF92_04300</name>
</gene>
<keyword evidence="2" id="KW-0732">Signal</keyword>
<comment type="caution">
    <text evidence="3">The sequence shown here is derived from an EMBL/GenBank/DDBJ whole genome shotgun (WGS) entry which is preliminary data.</text>
</comment>
<feature type="compositionally biased region" description="Polar residues" evidence="1">
    <location>
        <begin position="390"/>
        <end position="399"/>
    </location>
</feature>
<dbReference type="Proteomes" id="UP000186143">
    <property type="component" value="Unassembled WGS sequence"/>
</dbReference>
<feature type="region of interest" description="Disordered" evidence="1">
    <location>
        <begin position="286"/>
        <end position="399"/>
    </location>
</feature>
<accession>A0A1Q9AG39</accession>
<sequence>MSRIAGLTCAAFLLGAPVQAASLCERLYERLAELPQERHDALQPSGFTGDITRLNLELRAARADLRRLNCTGGSITVIGGGSEAACDALNERIVGLGRDIDAMKVQRLSAPEGGEAGQRQRILSAIDLNRCAEKMEAEPVPISAGEDEQRPFRQPLYPPVQDGTRPIDGFGETPPLRLHDRRNPGWGGAGSGFSGSDAAGTVRTLCVRTCDGAFFPISSQATPEDFARDAESCHQRCPGAPTALYYHSLETQEADEMVSAETGAPYRDLPTAFAYKLRDPSEKSTCGCQLNAASVPSQSEPGDPGKSGEPGQPGASSIVSITTRPPATGASDKGIAAKDAAMPQPEAAAAPTQAQPSDPARPYDPARKVRQVGPSFLPAQESAIDLHQPKSVTPSPDTN</sequence>
<evidence type="ECO:0000256" key="1">
    <source>
        <dbReference type="SAM" id="MobiDB-lite"/>
    </source>
</evidence>
<proteinExistence type="predicted"/>
<evidence type="ECO:0000313" key="3">
    <source>
        <dbReference type="EMBL" id="OLP53921.1"/>
    </source>
</evidence>
<protein>
    <recommendedName>
        <fullName evidence="5">DUF2865 domain-containing protein</fullName>
    </recommendedName>
</protein>
<feature type="signal peptide" evidence="2">
    <location>
        <begin position="1"/>
        <end position="20"/>
    </location>
</feature>
<organism evidence="3 4">
    <name type="scientific">Xaviernesmea rhizosphaerae</name>
    <dbReference type="NCBI Taxonomy" id="1672749"/>
    <lineage>
        <taxon>Bacteria</taxon>
        <taxon>Pseudomonadati</taxon>
        <taxon>Pseudomonadota</taxon>
        <taxon>Alphaproteobacteria</taxon>
        <taxon>Hyphomicrobiales</taxon>
        <taxon>Rhizobiaceae</taxon>
        <taxon>Rhizobium/Agrobacterium group</taxon>
        <taxon>Xaviernesmea</taxon>
    </lineage>
</organism>
<dbReference type="AlphaFoldDB" id="A0A1Q9AG39"/>
<evidence type="ECO:0000313" key="4">
    <source>
        <dbReference type="Proteomes" id="UP000186143"/>
    </source>
</evidence>
<name>A0A1Q9AG39_9HYPH</name>
<evidence type="ECO:0000256" key="2">
    <source>
        <dbReference type="SAM" id="SignalP"/>
    </source>
</evidence>
<evidence type="ECO:0008006" key="5">
    <source>
        <dbReference type="Google" id="ProtNLM"/>
    </source>
</evidence>
<dbReference type="STRING" id="1672749.BJF92_04300"/>
<feature type="chain" id="PRO_5012886911" description="DUF2865 domain-containing protein" evidence="2">
    <location>
        <begin position="21"/>
        <end position="399"/>
    </location>
</feature>
<feature type="compositionally biased region" description="Polar residues" evidence="1">
    <location>
        <begin position="314"/>
        <end position="325"/>
    </location>
</feature>
<feature type="compositionally biased region" description="Low complexity" evidence="1">
    <location>
        <begin position="337"/>
        <end position="360"/>
    </location>
</feature>
<reference evidence="3 4" key="1">
    <citation type="submission" date="2016-09" db="EMBL/GenBank/DDBJ databases">
        <title>Rhizobium sp. nov., a novel species isolated from the rice rhizosphere.</title>
        <authorList>
            <person name="Zhao J."/>
            <person name="Zhang X."/>
        </authorList>
    </citation>
    <scope>NUCLEOTIDE SEQUENCE [LARGE SCALE GENOMIC DNA]</scope>
    <source>
        <strain evidence="3 4">MH17</strain>
    </source>
</reference>
<dbReference type="InterPro" id="IPR021293">
    <property type="entry name" value="DUF2865"/>
</dbReference>
<feature type="compositionally biased region" description="Polar residues" evidence="1">
    <location>
        <begin position="286"/>
        <end position="300"/>
    </location>
</feature>